<sequence>MRKNPFNMLKIGVLGCAMLVGVGGAVLPLAGQASAEVVTAVPISAPVAAQATPVQIKEKVLTSKTENLKTNVKVPQLAGMLDAKYQEQLNDILLSHASKDLENWEKEADQAAADAKTKGFTYRPYELTINYALKSDGTGSPSGLVSLQVTTYAATGGTGMPRVDTYNVLNREEAQRVTLRDLLGDNFKETVDTGVNAAMDEHPENYFKDQFKGIRDEQGFYVEKGEAVVVFPKYAIAPGAMGSPEFRFPLPVDLTIPVKSAQDPAPAPRVTLDLVAGDSQTNSDGVTLVPLRKLAEGLGYEVTWNQETYAAELHKGAQWTSVSVGKDSYIYAKMAPVALGAAPVIVNDVLYVPLKFVSDILKAEVKTDDAGTLHIEQ</sequence>
<protein>
    <recommendedName>
        <fullName evidence="6">DUF3298 domain-containing protein</fullName>
    </recommendedName>
</protein>
<reference evidence="4 5" key="1">
    <citation type="submission" date="2021-03" db="EMBL/GenBank/DDBJ databases">
        <title>Genomic Encyclopedia of Type Strains, Phase IV (KMG-IV): sequencing the most valuable type-strain genomes for metagenomic binning, comparative biology and taxonomic classification.</title>
        <authorList>
            <person name="Goeker M."/>
        </authorList>
    </citation>
    <scope>NUCLEOTIDE SEQUENCE [LARGE SCALE GENOMIC DNA]</scope>
    <source>
        <strain evidence="4 5">DSM 24950</strain>
    </source>
</reference>
<proteinExistence type="predicted"/>
<evidence type="ECO:0000259" key="2">
    <source>
        <dbReference type="Pfam" id="PF11738"/>
    </source>
</evidence>
<feature type="domain" description="Deacetylase PdaC" evidence="3">
    <location>
        <begin position="63"/>
        <end position="157"/>
    </location>
</feature>
<dbReference type="Gene3D" id="3.90.640.20">
    <property type="entry name" value="Heat-shock cognate protein, ATPase"/>
    <property type="match status" value="1"/>
</dbReference>
<dbReference type="InterPro" id="IPR037126">
    <property type="entry name" value="PdaC/RsiV-like_sf"/>
</dbReference>
<dbReference type="EMBL" id="JAGGKV010000003">
    <property type="protein sequence ID" value="MBP1962218.1"/>
    <property type="molecule type" value="Genomic_DNA"/>
</dbReference>
<dbReference type="Pfam" id="PF07833">
    <property type="entry name" value="Cu_amine_oxidN1"/>
    <property type="match status" value="1"/>
</dbReference>
<dbReference type="SUPFAM" id="SSF55383">
    <property type="entry name" value="Copper amine oxidase, domain N"/>
    <property type="match status" value="1"/>
</dbReference>
<dbReference type="Pfam" id="PF13739">
    <property type="entry name" value="PdaC"/>
    <property type="match status" value="1"/>
</dbReference>
<dbReference type="Gene3D" id="3.30.565.40">
    <property type="entry name" value="Fervidobacterium nodosum Rt17-B1 like"/>
    <property type="match status" value="1"/>
</dbReference>
<comment type="caution">
    <text evidence="4">The sequence shown here is derived from an EMBL/GenBank/DDBJ whole genome shotgun (WGS) entry which is preliminary data.</text>
</comment>
<gene>
    <name evidence="4" type="ORF">J2Z65_001417</name>
</gene>
<evidence type="ECO:0000313" key="5">
    <source>
        <dbReference type="Proteomes" id="UP001519344"/>
    </source>
</evidence>
<feature type="domain" description="DUF3298" evidence="2">
    <location>
        <begin position="187"/>
        <end position="249"/>
    </location>
</feature>
<accession>A0ABS4HUB7</accession>
<dbReference type="Proteomes" id="UP001519344">
    <property type="component" value="Unassembled WGS sequence"/>
</dbReference>
<evidence type="ECO:0000313" key="4">
    <source>
        <dbReference type="EMBL" id="MBP1962218.1"/>
    </source>
</evidence>
<dbReference type="Gene3D" id="3.30.457.10">
    <property type="entry name" value="Copper amine oxidase-like, N-terminal domain"/>
    <property type="match status" value="1"/>
</dbReference>
<dbReference type="RefSeq" id="WP_167061468.1">
    <property type="nucleotide sequence ID" value="NZ_JAAOZR010000024.1"/>
</dbReference>
<dbReference type="InterPro" id="IPR012854">
    <property type="entry name" value="Cu_amine_oxidase-like_N"/>
</dbReference>
<evidence type="ECO:0008006" key="6">
    <source>
        <dbReference type="Google" id="ProtNLM"/>
    </source>
</evidence>
<name>A0ABS4HUB7_9BACL</name>
<organism evidence="4 5">
    <name type="scientific">Paenibacillus aceris</name>
    <dbReference type="NCBI Taxonomy" id="869555"/>
    <lineage>
        <taxon>Bacteria</taxon>
        <taxon>Bacillati</taxon>
        <taxon>Bacillota</taxon>
        <taxon>Bacilli</taxon>
        <taxon>Bacillales</taxon>
        <taxon>Paenibacillaceae</taxon>
        <taxon>Paenibacillus</taxon>
    </lineage>
</organism>
<evidence type="ECO:0000259" key="3">
    <source>
        <dbReference type="Pfam" id="PF13739"/>
    </source>
</evidence>
<keyword evidence="5" id="KW-1185">Reference proteome</keyword>
<evidence type="ECO:0000259" key="1">
    <source>
        <dbReference type="Pfam" id="PF07833"/>
    </source>
</evidence>
<dbReference type="InterPro" id="IPR021729">
    <property type="entry name" value="DUF3298"/>
</dbReference>
<feature type="domain" description="Copper amine oxidase-like N-terminal" evidence="1">
    <location>
        <begin position="283"/>
        <end position="370"/>
    </location>
</feature>
<dbReference type="InterPro" id="IPR025303">
    <property type="entry name" value="PdaC"/>
</dbReference>
<dbReference type="InterPro" id="IPR036582">
    <property type="entry name" value="Mao_N_sf"/>
</dbReference>
<dbReference type="Pfam" id="PF11738">
    <property type="entry name" value="DUF3298"/>
    <property type="match status" value="1"/>
</dbReference>